<reference evidence="4 5" key="1">
    <citation type="submission" date="2021-12" db="EMBL/GenBank/DDBJ databases">
        <title>Genome sequencing of bacteria with rrn-lacking chromosome and rrn-plasmid.</title>
        <authorList>
            <person name="Anda M."/>
            <person name="Iwasaki W."/>
        </authorList>
    </citation>
    <scope>NUCLEOTIDE SEQUENCE [LARGE SCALE GENOMIC DNA]</scope>
    <source>
        <strain evidence="4 5">NBRC 15940</strain>
    </source>
</reference>
<dbReference type="InterPro" id="IPR035986">
    <property type="entry name" value="PKD_dom_sf"/>
</dbReference>
<dbReference type="InterPro" id="IPR000601">
    <property type="entry name" value="PKD_dom"/>
</dbReference>
<keyword evidence="2" id="KW-0732">Signal</keyword>
<dbReference type="RefSeq" id="WP_338236905.1">
    <property type="nucleotide sequence ID" value="NZ_BQKE01000001.1"/>
</dbReference>
<proteinExistence type="predicted"/>
<evidence type="ECO:0000259" key="3">
    <source>
        <dbReference type="PROSITE" id="PS50093"/>
    </source>
</evidence>
<dbReference type="PROSITE" id="PS50093">
    <property type="entry name" value="PKD"/>
    <property type="match status" value="1"/>
</dbReference>
<evidence type="ECO:0000256" key="1">
    <source>
        <dbReference type="SAM" id="MobiDB-lite"/>
    </source>
</evidence>
<keyword evidence="5" id="KW-1185">Reference proteome</keyword>
<comment type="caution">
    <text evidence="4">The sequence shown here is derived from an EMBL/GenBank/DDBJ whole genome shotgun (WGS) entry which is preliminary data.</text>
</comment>
<organism evidence="4 5">
    <name type="scientific">Persicobacter diffluens</name>
    <dbReference type="NCBI Taxonomy" id="981"/>
    <lineage>
        <taxon>Bacteria</taxon>
        <taxon>Pseudomonadati</taxon>
        <taxon>Bacteroidota</taxon>
        <taxon>Cytophagia</taxon>
        <taxon>Cytophagales</taxon>
        <taxon>Persicobacteraceae</taxon>
        <taxon>Persicobacter</taxon>
    </lineage>
</organism>
<dbReference type="Proteomes" id="UP001310022">
    <property type="component" value="Unassembled WGS sequence"/>
</dbReference>
<dbReference type="Pfam" id="PF13585">
    <property type="entry name" value="CHU_C"/>
    <property type="match status" value="1"/>
</dbReference>
<name>A0AAN4VY14_9BACT</name>
<protein>
    <recommendedName>
        <fullName evidence="3">PKD domain-containing protein</fullName>
    </recommendedName>
</protein>
<feature type="compositionally biased region" description="Gly residues" evidence="1">
    <location>
        <begin position="492"/>
        <end position="513"/>
    </location>
</feature>
<dbReference type="Gene3D" id="2.60.40.10">
    <property type="entry name" value="Immunoglobulins"/>
    <property type="match status" value="1"/>
</dbReference>
<dbReference type="SUPFAM" id="SSF49299">
    <property type="entry name" value="PKD domain"/>
    <property type="match status" value="1"/>
</dbReference>
<dbReference type="EMBL" id="BQKE01000001">
    <property type="protein sequence ID" value="GJM61339.1"/>
    <property type="molecule type" value="Genomic_DNA"/>
</dbReference>
<feature type="signal peptide" evidence="2">
    <location>
        <begin position="1"/>
        <end position="22"/>
    </location>
</feature>
<evidence type="ECO:0000256" key="2">
    <source>
        <dbReference type="SAM" id="SignalP"/>
    </source>
</evidence>
<accession>A0AAN4VY14</accession>
<feature type="domain" description="PKD" evidence="3">
    <location>
        <begin position="1042"/>
        <end position="1072"/>
    </location>
</feature>
<evidence type="ECO:0000313" key="5">
    <source>
        <dbReference type="Proteomes" id="UP001310022"/>
    </source>
</evidence>
<feature type="region of interest" description="Disordered" evidence="1">
    <location>
        <begin position="481"/>
        <end position="514"/>
    </location>
</feature>
<gene>
    <name evidence="4" type="ORF">PEDI_18910</name>
</gene>
<sequence length="1877" mass="203122">MKIRLYLLILACFFISPYSVFGQGQTERNWFTANQQWDFSKEGRFPESPVAITNLDPQGNTAVATDGFTGDWHFYTDGQNFYRKDAAGNLITDNLPVKATPTYNQRVAAAPADGSIGADYLFWVNNNGDLHQYRVTIDNDGLAGAAVAEGNPLAFQIAPAMRVIHQMTQGNVVLRLLVQDATTRELVLLDITNGLSEIIRTDAYGATFQNFEWTPPYISLEQDPFDPNNQIQVLNPGKVALTPNGINNLMFANFWFDPANGPLIEKNDREVFNQSAATFYDTEWVNDTTLLISADNAILKFDYRGNTANGNYPNILANKGATSVKGIQMAPDGFIYFLQANNNVGRIRPTIAGEIVDRWVSLTSEFGNGSVAQLNADQFPVFAPPRVEDINVTNVPTQEIICDQQNNQFHPSVTRNGVEIAADAYFWDLGEGPVASVIPTINPQSAPGGSINIAAEVGGVTYFGSGTFNAAQNQLDPNSIIKDTPTDLSSQQGGGGGGGLPGGGGTGGGGAGNQVGNRYVQDTLMCAPPFVGWANDATVAARFWYNRSQEPSDTITDPGNYWVKAYDNGGCNVRASVQVRMVLEEDGGGYLLDTTQQSTIGQWYFGTQPGLDFNTDLYGDNIPQPIEPIGLDDLNAMDDVETVYDERGRAFFVTNGDGLWIADTSGVNFTRVQGVALGGDAEQGSAVAVIQLVEDETKYYVFSTRQKAGGAPGEYEVRYSLIDVAALDLNNGIITITAIAQDVLLMESAMGRLISNQGYLVAHEYGNNNWKAFPVTAQGLGNPVISSTGRVYDENVIFNYGEIGTFDVPDVGLVSKVAVAIKDLNSGLNYLDVYDLNPNPDTYDSAALASGGTPAFIPDVDVDKLYNPIQIPLGDDNLEPYGVEFNGNFVMVSLQGNNNSKVFAADLRYQIYEDNGEDLKPESTQLGEIATTSTGGGGILGEISAAPNNSIYIANQGSNTLKEITGIGNTESGGLNLQVGDSQFSLTSTSQLGLPSFVLQAGQGSGGDPSLEAEDVCLGDSAVFNLNMGEYYTSAGNFTLLWEFGDGNTQRQDTTTEATHLYAEADTYIYKVDWKNHCSAAPFSFNPVLTDTITVNPAIPDDQWGVSDGEKVCQDTELTAFTGDATGYTITWTNRGTVVHEGNVIQVDTENPVFHNEFFLIQVEDPNGCLAEREVLLTTPLVDAGFPDSTYCQNTEDVILSSGASSLLSYQWAVENAPTNSPAYSPGTNTFPVETGTPGDFVYYMQVQDPDDATCFVEISADIKVVGVIDGPTLPLSAACGATTTIKFENNKGIEFDRLTFNWNSPDVVATGDFEYEAEPGAYNVNVIDNLYKCEVNFNVPIEATDFTPNYTSTIFDECNTGSNFGIIRISNPDAGLQFTLIREEDGTEITPNGLDFNNITPGNYTLQIEQNGGGCETSEALVFEENSTEFSLSTDNLMACLDGTPNITLSPIGGGTIDQLDIEYYTASGSILERQEDVNINSIIVDNEEAASATFFATTGVCTFEKTIPVNVASAPEDFEIDQSGDRCDGEVTVFVVDADLAYDYNWAITTAGASTTNNGPNYLATESGNFVITVTDKQTQCQSTLADEVEVAKQIGIALTGETICEGTEAPINIASLTVPDFTEDLLYQWYQGSLEDNNVLPDAGATLSYGGADSVIFVVATAQLSGCQDTASFNIQPLPATIINPNILGVNPAYCFFDEDQIPEDSVIYPGQFLSYEWVNLDQDIFLSEESALELSDDEALIGTIKGTFNNAFNCPAEMIFNIINQCKPTVVFPNAFAPRGSFNGNRAERGNIFSVEYAQNLDPNRFIIEIYNRWGEKIFQTEDYETFKDEGWDGTDRGGREMPAGAYSYVARFGSITENSPIEEVRGSVLLIR</sequence>
<dbReference type="InterPro" id="IPR013783">
    <property type="entry name" value="Ig-like_fold"/>
</dbReference>
<evidence type="ECO:0000313" key="4">
    <source>
        <dbReference type="EMBL" id="GJM61339.1"/>
    </source>
</evidence>
<feature type="chain" id="PRO_5043016737" description="PKD domain-containing protein" evidence="2">
    <location>
        <begin position="23"/>
        <end position="1877"/>
    </location>
</feature>